<proteinExistence type="predicted"/>
<sequence length="147" mass="15838">MKRALLLTLVLLGACGRDELRDDDLTRREQQSLSGTYEFGPMVGKGLPPADESISYPESRLAKLKLGADGTFEMDFMMGCVGNYASGTWSMTNGTAHLELSPFSVWTDWSGTDLKVTALDATPTAGGLTITGQSNRGAISQKWEAAR</sequence>
<dbReference type="Proteomes" id="UP000249061">
    <property type="component" value="Unassembled WGS sequence"/>
</dbReference>
<accession>A0A2W5T6B9</accession>
<name>A0A2W5T6B9_9BACT</name>
<protein>
    <recommendedName>
        <fullName evidence="3">Lipocalin-like domain-containing protein</fullName>
    </recommendedName>
</protein>
<evidence type="ECO:0008006" key="3">
    <source>
        <dbReference type="Google" id="ProtNLM"/>
    </source>
</evidence>
<gene>
    <name evidence="1" type="ORF">DI536_18135</name>
</gene>
<dbReference type="AlphaFoldDB" id="A0A2W5T6B9"/>
<evidence type="ECO:0000313" key="2">
    <source>
        <dbReference type="Proteomes" id="UP000249061"/>
    </source>
</evidence>
<comment type="caution">
    <text evidence="1">The sequence shown here is derived from an EMBL/GenBank/DDBJ whole genome shotgun (WGS) entry which is preliminary data.</text>
</comment>
<dbReference type="EMBL" id="QFQP01000015">
    <property type="protein sequence ID" value="PZR11060.1"/>
    <property type="molecule type" value="Genomic_DNA"/>
</dbReference>
<reference evidence="1 2" key="1">
    <citation type="submission" date="2017-08" db="EMBL/GenBank/DDBJ databases">
        <title>Infants hospitalized years apart are colonized by the same room-sourced microbial strains.</title>
        <authorList>
            <person name="Brooks B."/>
            <person name="Olm M.R."/>
            <person name="Firek B.A."/>
            <person name="Baker R."/>
            <person name="Thomas B.C."/>
            <person name="Morowitz M.J."/>
            <person name="Banfield J.F."/>
        </authorList>
    </citation>
    <scope>NUCLEOTIDE SEQUENCE [LARGE SCALE GENOMIC DNA]</scope>
    <source>
        <strain evidence="1">S2_003_000_R2_14</strain>
    </source>
</reference>
<evidence type="ECO:0000313" key="1">
    <source>
        <dbReference type="EMBL" id="PZR11060.1"/>
    </source>
</evidence>
<organism evidence="1 2">
    <name type="scientific">Archangium gephyra</name>
    <dbReference type="NCBI Taxonomy" id="48"/>
    <lineage>
        <taxon>Bacteria</taxon>
        <taxon>Pseudomonadati</taxon>
        <taxon>Myxococcota</taxon>
        <taxon>Myxococcia</taxon>
        <taxon>Myxococcales</taxon>
        <taxon>Cystobacterineae</taxon>
        <taxon>Archangiaceae</taxon>
        <taxon>Archangium</taxon>
    </lineage>
</organism>
<dbReference type="PROSITE" id="PS51257">
    <property type="entry name" value="PROKAR_LIPOPROTEIN"/>
    <property type="match status" value="1"/>
</dbReference>